<name>A0A2H3DIM2_ARMGA</name>
<dbReference type="AlphaFoldDB" id="A0A2H3DIM2"/>
<feature type="transmembrane region" description="Helical" evidence="2">
    <location>
        <begin position="120"/>
        <end position="141"/>
    </location>
</feature>
<evidence type="ECO:0000313" key="4">
    <source>
        <dbReference type="Proteomes" id="UP000217790"/>
    </source>
</evidence>
<dbReference type="STRING" id="47427.A0A2H3DIM2"/>
<proteinExistence type="predicted"/>
<keyword evidence="2" id="KW-1133">Transmembrane helix</keyword>
<keyword evidence="2" id="KW-0472">Membrane</keyword>
<dbReference type="InParanoid" id="A0A2H3DIM2"/>
<sequence>MASGHSSLEMSSPYPCSTILDDNEEKPANVLTSSGTNDNPSCPTAANSATDVSASSATPAESLPIAQRMRLRGIPAIMDRLLLSAVLIAVLHHVYLFILRGRTVSGQFWVKNSSNALSTLVQWLCMGSVSESLTQLIWWFLRRRPFTIFQLNHLFGLPDPLRILGLVSSRRLGNVIPVIFIAALLQAFALVSILAPNSLEVGSASPKSTMISVPTVYFSKTNPSEFQCNTFPGSTTLGMALSQAFQSDRLLGWKAPAGCGSACNYTIQYPAPALRCTELDTDEADTMVPSDDDSTTLYNATYDINSTPFLATNMTIASRTYDANGKLTIDGARCWLYNTTQQSVVSFVNNVGTISPSIISYNDSPIKFSGAGIGCNSTSLQDEVPDPLLISYATIETWLYSQLAGSIMIVGGSTPSFTTDTSVFHTTLFSLNETARTLTPKSKNIGHALEQILVNATVALITSLGQTTTVNALVPQLVWAYHGQKLWIIYATALVVTAVCRAVGVACILKDGEESSLDFWDIVRATRSSELDAIVDGEKRGDAGKDTMLQYVVHGKDSDASTSGVFVLARPRHTGANCVDVGS</sequence>
<dbReference type="OrthoDB" id="3158487at2759"/>
<organism evidence="3 4">
    <name type="scientific">Armillaria gallica</name>
    <name type="common">Bulbous honey fungus</name>
    <name type="synonym">Armillaria bulbosa</name>
    <dbReference type="NCBI Taxonomy" id="47427"/>
    <lineage>
        <taxon>Eukaryota</taxon>
        <taxon>Fungi</taxon>
        <taxon>Dikarya</taxon>
        <taxon>Basidiomycota</taxon>
        <taxon>Agaricomycotina</taxon>
        <taxon>Agaricomycetes</taxon>
        <taxon>Agaricomycetidae</taxon>
        <taxon>Agaricales</taxon>
        <taxon>Marasmiineae</taxon>
        <taxon>Physalacriaceae</taxon>
        <taxon>Armillaria</taxon>
    </lineage>
</organism>
<feature type="transmembrane region" description="Helical" evidence="2">
    <location>
        <begin position="77"/>
        <end position="100"/>
    </location>
</feature>
<evidence type="ECO:0000256" key="2">
    <source>
        <dbReference type="SAM" id="Phobius"/>
    </source>
</evidence>
<feature type="region of interest" description="Disordered" evidence="1">
    <location>
        <begin position="27"/>
        <end position="55"/>
    </location>
</feature>
<dbReference type="EMBL" id="KZ293652">
    <property type="protein sequence ID" value="PBK95075.1"/>
    <property type="molecule type" value="Genomic_DNA"/>
</dbReference>
<dbReference type="OMA" id="WRIHWRS"/>
<keyword evidence="4" id="KW-1185">Reference proteome</keyword>
<dbReference type="PANTHER" id="PTHR35041">
    <property type="entry name" value="MEDIATOR OF RNA POLYMERASE II TRANSCRIPTION SUBUNIT 1"/>
    <property type="match status" value="1"/>
</dbReference>
<feature type="transmembrane region" description="Helical" evidence="2">
    <location>
        <begin position="172"/>
        <end position="195"/>
    </location>
</feature>
<dbReference type="Proteomes" id="UP000217790">
    <property type="component" value="Unassembled WGS sequence"/>
</dbReference>
<gene>
    <name evidence="3" type="ORF">ARMGADRAFT_1061836</name>
</gene>
<feature type="compositionally biased region" description="Polar residues" evidence="1">
    <location>
        <begin position="30"/>
        <end position="55"/>
    </location>
</feature>
<evidence type="ECO:0000313" key="3">
    <source>
        <dbReference type="EMBL" id="PBK95075.1"/>
    </source>
</evidence>
<reference evidence="4" key="1">
    <citation type="journal article" date="2017" name="Nat. Ecol. Evol.">
        <title>Genome expansion and lineage-specific genetic innovations in the forest pathogenic fungi Armillaria.</title>
        <authorList>
            <person name="Sipos G."/>
            <person name="Prasanna A.N."/>
            <person name="Walter M.C."/>
            <person name="O'Connor E."/>
            <person name="Balint B."/>
            <person name="Krizsan K."/>
            <person name="Kiss B."/>
            <person name="Hess J."/>
            <person name="Varga T."/>
            <person name="Slot J."/>
            <person name="Riley R."/>
            <person name="Boka B."/>
            <person name="Rigling D."/>
            <person name="Barry K."/>
            <person name="Lee J."/>
            <person name="Mihaltcheva S."/>
            <person name="LaButti K."/>
            <person name="Lipzen A."/>
            <person name="Waldron R."/>
            <person name="Moloney N.M."/>
            <person name="Sperisen C."/>
            <person name="Kredics L."/>
            <person name="Vagvoelgyi C."/>
            <person name="Patrignani A."/>
            <person name="Fitzpatrick D."/>
            <person name="Nagy I."/>
            <person name="Doyle S."/>
            <person name="Anderson J.B."/>
            <person name="Grigoriev I.V."/>
            <person name="Gueldener U."/>
            <person name="Muensterkoetter M."/>
            <person name="Nagy L.G."/>
        </authorList>
    </citation>
    <scope>NUCLEOTIDE SEQUENCE [LARGE SCALE GENOMIC DNA]</scope>
    <source>
        <strain evidence="4">Ar21-2</strain>
    </source>
</reference>
<evidence type="ECO:0000256" key="1">
    <source>
        <dbReference type="SAM" id="MobiDB-lite"/>
    </source>
</evidence>
<accession>A0A2H3DIM2</accession>
<dbReference type="PANTHER" id="PTHR35041:SF6">
    <property type="entry name" value="FORMYLMETHIONINE DEFORMYLASE-LIKE PROTEIN-RELATED"/>
    <property type="match status" value="1"/>
</dbReference>
<protein>
    <submittedName>
        <fullName evidence="3">Uncharacterized protein</fullName>
    </submittedName>
</protein>
<keyword evidence="2" id="KW-0812">Transmembrane</keyword>